<gene>
    <name evidence="2" type="ORF">F2Y86_07265</name>
</gene>
<comment type="caution">
    <text evidence="2">The sequence shown here is derived from an EMBL/GenBank/DDBJ whole genome shotgun (WGS) entry which is preliminary data.</text>
</comment>
<evidence type="ECO:0000313" key="2">
    <source>
        <dbReference type="EMBL" id="KAA5409977.1"/>
    </source>
</evidence>
<keyword evidence="2" id="KW-0808">Transferase</keyword>
<name>A0A5M6ABU7_9BACE</name>
<reference evidence="2 3" key="1">
    <citation type="journal article" date="2019" name="Nat. Med.">
        <title>A library of human gut bacterial isolates paired with longitudinal multiomics data enables mechanistic microbiome research.</title>
        <authorList>
            <person name="Poyet M."/>
            <person name="Groussin M."/>
            <person name="Gibbons S.M."/>
            <person name="Avila-Pacheco J."/>
            <person name="Jiang X."/>
            <person name="Kearney S.M."/>
            <person name="Perrotta A.R."/>
            <person name="Berdy B."/>
            <person name="Zhao S."/>
            <person name="Lieberman T.D."/>
            <person name="Swanson P.K."/>
            <person name="Smith M."/>
            <person name="Roesemann S."/>
            <person name="Alexander J.E."/>
            <person name="Rich S.A."/>
            <person name="Livny J."/>
            <person name="Vlamakis H."/>
            <person name="Clish C."/>
            <person name="Bullock K."/>
            <person name="Deik A."/>
            <person name="Scott J."/>
            <person name="Pierce K.A."/>
            <person name="Xavier R.J."/>
            <person name="Alm E.J."/>
        </authorList>
    </citation>
    <scope>NUCLEOTIDE SEQUENCE [LARGE SCALE GENOMIC DNA]</scope>
    <source>
        <strain evidence="2 3">BIOML-A7</strain>
    </source>
</reference>
<evidence type="ECO:0000313" key="3">
    <source>
        <dbReference type="Proteomes" id="UP000325055"/>
    </source>
</evidence>
<dbReference type="InterPro" id="IPR029044">
    <property type="entry name" value="Nucleotide-diphossugar_trans"/>
</dbReference>
<sequence length="333" mass="39378">MHDIKNPLVSVIVPNYNYAKYLPLRIETIIKQSFNDFELILLDDASSDDSVKILRLYQEVDKRVSCVMVNDYNSGSPFKQWQKGIELARGKYIWIAESDDYADFSFLAKTVSLMEQHPTAAYCFTGSYIVDEVGNMLDKDMDRWTKKQQNNLMKYKLFSGTNYAAKNLYWTNYVYNASGVLFRKSSSLKIFNTRWATMRYCGDWWFWTFMALQGDVIEVYERLNNFRQHSQSVTIDSKQDDEAYGACIKECIDLTWTLENYLPLSIYKRLLCYGNYYKDIKRKNIRNEIKQNLLNELEERCYMIKTAYYLERVNKALSGVFPFLCRIKTERCC</sequence>
<dbReference type="InterPro" id="IPR050834">
    <property type="entry name" value="Glycosyltransf_2"/>
</dbReference>
<organism evidence="2 3">
    <name type="scientific">Bacteroides cellulosilyticus</name>
    <dbReference type="NCBI Taxonomy" id="246787"/>
    <lineage>
        <taxon>Bacteria</taxon>
        <taxon>Pseudomonadati</taxon>
        <taxon>Bacteroidota</taxon>
        <taxon>Bacteroidia</taxon>
        <taxon>Bacteroidales</taxon>
        <taxon>Bacteroidaceae</taxon>
        <taxon>Bacteroides</taxon>
    </lineage>
</organism>
<dbReference type="PANTHER" id="PTHR43685:SF2">
    <property type="entry name" value="GLYCOSYLTRANSFERASE 2-LIKE DOMAIN-CONTAINING PROTEIN"/>
    <property type="match status" value="1"/>
</dbReference>
<dbReference type="GO" id="GO:0016740">
    <property type="term" value="F:transferase activity"/>
    <property type="evidence" value="ECO:0007669"/>
    <property type="project" value="UniProtKB-KW"/>
</dbReference>
<dbReference type="RefSeq" id="WP_007210969.1">
    <property type="nucleotide sequence ID" value="NZ_JAFEKG010000001.1"/>
</dbReference>
<dbReference type="Proteomes" id="UP000325055">
    <property type="component" value="Unassembled WGS sequence"/>
</dbReference>
<dbReference type="InterPro" id="IPR001173">
    <property type="entry name" value="Glyco_trans_2-like"/>
</dbReference>
<dbReference type="AlphaFoldDB" id="A0A5M6ABU7"/>
<dbReference type="Pfam" id="PF00535">
    <property type="entry name" value="Glycos_transf_2"/>
    <property type="match status" value="1"/>
</dbReference>
<dbReference type="Gene3D" id="3.90.550.10">
    <property type="entry name" value="Spore Coat Polysaccharide Biosynthesis Protein SpsA, Chain A"/>
    <property type="match status" value="1"/>
</dbReference>
<feature type="domain" description="Glycosyltransferase 2-like" evidence="1">
    <location>
        <begin position="10"/>
        <end position="155"/>
    </location>
</feature>
<dbReference type="SUPFAM" id="SSF53448">
    <property type="entry name" value="Nucleotide-diphospho-sugar transferases"/>
    <property type="match status" value="1"/>
</dbReference>
<protein>
    <submittedName>
        <fullName evidence="2">Glycosyltransferase family 2 protein</fullName>
    </submittedName>
</protein>
<evidence type="ECO:0000259" key="1">
    <source>
        <dbReference type="Pfam" id="PF00535"/>
    </source>
</evidence>
<dbReference type="PANTHER" id="PTHR43685">
    <property type="entry name" value="GLYCOSYLTRANSFERASE"/>
    <property type="match status" value="1"/>
</dbReference>
<accession>A0A5M6ABU7</accession>
<proteinExistence type="predicted"/>
<dbReference type="CDD" id="cd00761">
    <property type="entry name" value="Glyco_tranf_GTA_type"/>
    <property type="match status" value="1"/>
</dbReference>
<dbReference type="EMBL" id="VVYW01000005">
    <property type="protein sequence ID" value="KAA5409977.1"/>
    <property type="molecule type" value="Genomic_DNA"/>
</dbReference>